<protein>
    <submittedName>
        <fullName evidence="4">Glycolate oxidase subunit</fullName>
        <ecNumber evidence="4">1.-.-.-</ecNumber>
    </submittedName>
</protein>
<dbReference type="GO" id="GO:0071949">
    <property type="term" value="F:FAD binding"/>
    <property type="evidence" value="ECO:0007669"/>
    <property type="project" value="InterPro"/>
</dbReference>
<dbReference type="GO" id="GO:0016491">
    <property type="term" value="F:oxidoreductase activity"/>
    <property type="evidence" value="ECO:0007669"/>
    <property type="project" value="UniProtKB-KW"/>
</dbReference>
<accession>A0A485JD55</accession>
<dbReference type="PANTHER" id="PTHR11748:SF103">
    <property type="entry name" value="GLYCOLATE OXIDASE SUBUNIT GLCE"/>
    <property type="match status" value="1"/>
</dbReference>
<dbReference type="EMBL" id="CAADJZ010000001">
    <property type="protein sequence ID" value="VFT67523.1"/>
    <property type="molecule type" value="Genomic_DNA"/>
</dbReference>
<feature type="domain" description="FAD-binding PCMH-type" evidence="3">
    <location>
        <begin position="1"/>
        <end position="73"/>
    </location>
</feature>
<dbReference type="InterPro" id="IPR016169">
    <property type="entry name" value="FAD-bd_PCMH_sub2"/>
</dbReference>
<organism evidence="4 5">
    <name type="scientific">Escherichia coli</name>
    <dbReference type="NCBI Taxonomy" id="562"/>
    <lineage>
        <taxon>Bacteria</taxon>
        <taxon>Pseudomonadati</taxon>
        <taxon>Pseudomonadota</taxon>
        <taxon>Gammaproteobacteria</taxon>
        <taxon>Enterobacterales</taxon>
        <taxon>Enterobacteriaceae</taxon>
        <taxon>Escherichia</taxon>
    </lineage>
</organism>
<dbReference type="InterPro" id="IPR036318">
    <property type="entry name" value="FAD-bd_PCMH-like_sf"/>
</dbReference>
<sequence length="250" mass="27602">MVACGLAGPRRPWSGSIRDFVLGTRIITGTGKHLRFGGEVMKNVAGYDLSRLMAGSYGCLGVLTEISMKVLPRPRATLSLRREISLQEAMNEIAQWQLQPLPISGLCYFDNALWIRLEGGEGSVKAARELLGGEEVAGQFWQQLREQQLPFFSLPGTLWRISLPSDAPMIDLPGEQLIDWGGALRWLKSTAEDNQIHRIARNAGGHATRFSAGDGGFAPLPAPLFRYHQQLKQQLDPCGVFNPGRMYAEL</sequence>
<dbReference type="PROSITE" id="PS51387">
    <property type="entry name" value="FAD_PCMH"/>
    <property type="match status" value="1"/>
</dbReference>
<dbReference type="NCBIfam" id="NF008439">
    <property type="entry name" value="PRK11282.1"/>
    <property type="match status" value="1"/>
</dbReference>
<dbReference type="PANTHER" id="PTHR11748">
    <property type="entry name" value="D-LACTATE DEHYDROGENASE"/>
    <property type="match status" value="1"/>
</dbReference>
<dbReference type="SUPFAM" id="SSF55103">
    <property type="entry name" value="FAD-linked oxidases, C-terminal domain"/>
    <property type="match status" value="1"/>
</dbReference>
<dbReference type="EC" id="1.-.-.-" evidence="4"/>
<name>A0A485JD55_ECOLX</name>
<dbReference type="InterPro" id="IPR016166">
    <property type="entry name" value="FAD-bd_PCMH"/>
</dbReference>
<dbReference type="InterPro" id="IPR016164">
    <property type="entry name" value="FAD-linked_Oxase-like_C"/>
</dbReference>
<evidence type="ECO:0000256" key="2">
    <source>
        <dbReference type="ARBA" id="ARBA00022827"/>
    </source>
</evidence>
<dbReference type="SUPFAM" id="SSF56176">
    <property type="entry name" value="FAD-binding/transporter-associated domain-like"/>
    <property type="match status" value="1"/>
</dbReference>
<dbReference type="AlphaFoldDB" id="A0A485JD55"/>
<reference evidence="4 5" key="1">
    <citation type="submission" date="2019-03" db="EMBL/GenBank/DDBJ databases">
        <authorList>
            <consortium name="Pathogen Informatics"/>
        </authorList>
    </citation>
    <scope>NUCLEOTIDE SEQUENCE [LARGE SCALE GENOMIC DNA]</scope>
    <source>
        <strain evidence="4 5">NCTC10974</strain>
    </source>
</reference>
<evidence type="ECO:0000259" key="3">
    <source>
        <dbReference type="PROSITE" id="PS51387"/>
    </source>
</evidence>
<keyword evidence="1" id="KW-0285">Flavoprotein</keyword>
<evidence type="ECO:0000256" key="1">
    <source>
        <dbReference type="ARBA" id="ARBA00022630"/>
    </source>
</evidence>
<dbReference type="Proteomes" id="UP000358010">
    <property type="component" value="Unassembled WGS sequence"/>
</dbReference>
<keyword evidence="2" id="KW-0274">FAD</keyword>
<evidence type="ECO:0000313" key="5">
    <source>
        <dbReference type="Proteomes" id="UP000358010"/>
    </source>
</evidence>
<evidence type="ECO:0000313" key="4">
    <source>
        <dbReference type="EMBL" id="VFT67523.1"/>
    </source>
</evidence>
<keyword evidence="4" id="KW-0560">Oxidoreductase</keyword>
<dbReference type="Gene3D" id="3.30.465.10">
    <property type="match status" value="1"/>
</dbReference>
<gene>
    <name evidence="4" type="primary">glcE</name>
    <name evidence="4" type="ORF">NCTC10974_00969</name>
</gene>
<proteinExistence type="predicted"/>